<dbReference type="InterPro" id="IPR045006">
    <property type="entry name" value="CHLI-like"/>
</dbReference>
<protein>
    <submittedName>
        <fullName evidence="3">ATP-binding protein</fullName>
    </submittedName>
</protein>
<dbReference type="InterPro" id="IPR014721">
    <property type="entry name" value="Ribsml_uS5_D2-typ_fold_subgr"/>
</dbReference>
<dbReference type="NCBIfam" id="TIGR00368">
    <property type="entry name" value="YifB family Mg chelatase-like AAA ATPase"/>
    <property type="match status" value="1"/>
</dbReference>
<keyword evidence="3" id="KW-0067">ATP-binding</keyword>
<dbReference type="OrthoDB" id="9813147at2"/>
<evidence type="ECO:0000313" key="4">
    <source>
        <dbReference type="Proteomes" id="UP000280444"/>
    </source>
</evidence>
<dbReference type="AlphaFoldDB" id="A0A3P1SCX9"/>
<dbReference type="InterPro" id="IPR004482">
    <property type="entry name" value="Mg_chelat-rel"/>
</dbReference>
<dbReference type="Gene3D" id="3.40.50.300">
    <property type="entry name" value="P-loop containing nucleotide triphosphate hydrolases"/>
    <property type="match status" value="1"/>
</dbReference>
<dbReference type="Pfam" id="PF13541">
    <property type="entry name" value="ChlI"/>
    <property type="match status" value="1"/>
</dbReference>
<dbReference type="InterPro" id="IPR000523">
    <property type="entry name" value="Mg_chelatse_chII-like_cat_dom"/>
</dbReference>
<dbReference type="PANTHER" id="PTHR32039:SF7">
    <property type="entry name" value="COMPETENCE PROTEIN COMM"/>
    <property type="match status" value="1"/>
</dbReference>
<dbReference type="InterPro" id="IPR003593">
    <property type="entry name" value="AAA+_ATPase"/>
</dbReference>
<gene>
    <name evidence="3" type="ORF">EII11_07055</name>
</gene>
<dbReference type="SUPFAM" id="SSF54211">
    <property type="entry name" value="Ribosomal protein S5 domain 2-like"/>
    <property type="match status" value="1"/>
</dbReference>
<dbReference type="Pfam" id="PF01078">
    <property type="entry name" value="Mg_chelatase"/>
    <property type="match status" value="1"/>
</dbReference>
<evidence type="ECO:0000256" key="1">
    <source>
        <dbReference type="ARBA" id="ARBA00006354"/>
    </source>
</evidence>
<accession>A0A3P1SCX9</accession>
<dbReference type="Gene3D" id="3.30.230.10">
    <property type="match status" value="1"/>
</dbReference>
<keyword evidence="3" id="KW-0547">Nucleotide-binding</keyword>
<dbReference type="SUPFAM" id="SSF52540">
    <property type="entry name" value="P-loop containing nucleoside triphosphate hydrolases"/>
    <property type="match status" value="1"/>
</dbReference>
<proteinExistence type="inferred from homology"/>
<reference evidence="3 4" key="1">
    <citation type="submission" date="2018-11" db="EMBL/GenBank/DDBJ databases">
        <title>Genomes From Bacteria Associated with the Canine Oral Cavity: a Test Case for Automated Genome-Based Taxonomic Assignment.</title>
        <authorList>
            <person name="Coil D.A."/>
            <person name="Jospin G."/>
            <person name="Darling A.E."/>
            <person name="Wallis C."/>
            <person name="Davis I.J."/>
            <person name="Harris S."/>
            <person name="Eisen J.A."/>
            <person name="Holcombe L.J."/>
            <person name="O'Flynn C."/>
        </authorList>
    </citation>
    <scope>NUCLEOTIDE SEQUENCE [LARGE SCALE GENOMIC DNA]</scope>
    <source>
        <strain evidence="3 4">OH770</strain>
    </source>
</reference>
<dbReference type="Pfam" id="PF13335">
    <property type="entry name" value="Mg_chelatase_C"/>
    <property type="match status" value="1"/>
</dbReference>
<dbReference type="InterPro" id="IPR025158">
    <property type="entry name" value="Mg_chelat-rel_C"/>
</dbReference>
<keyword evidence="4" id="KW-1185">Reference proteome</keyword>
<comment type="similarity">
    <text evidence="1">Belongs to the Mg-chelatase subunits D/I family. ComM subfamily.</text>
</comment>
<evidence type="ECO:0000259" key="2">
    <source>
        <dbReference type="SMART" id="SM00382"/>
    </source>
</evidence>
<name>A0A3P1SCX9_9ACTO</name>
<evidence type="ECO:0000313" key="3">
    <source>
        <dbReference type="EMBL" id="RRC95151.1"/>
    </source>
</evidence>
<comment type="caution">
    <text evidence="3">The sequence shown here is derived from an EMBL/GenBank/DDBJ whole genome shotgun (WGS) entry which is preliminary data.</text>
</comment>
<dbReference type="EMBL" id="RQZF01000006">
    <property type="protein sequence ID" value="RRC95151.1"/>
    <property type="molecule type" value="Genomic_DNA"/>
</dbReference>
<dbReference type="InterPro" id="IPR027417">
    <property type="entry name" value="P-loop_NTPase"/>
</dbReference>
<feature type="domain" description="AAA+ ATPase" evidence="2">
    <location>
        <begin position="222"/>
        <end position="406"/>
    </location>
</feature>
<dbReference type="SMART" id="SM00382">
    <property type="entry name" value="AAA"/>
    <property type="match status" value="1"/>
</dbReference>
<dbReference type="GO" id="GO:0005524">
    <property type="term" value="F:ATP binding"/>
    <property type="evidence" value="ECO:0007669"/>
    <property type="project" value="UniProtKB-KW"/>
</dbReference>
<sequence>MSSTIATTLAVALVGIDGHVVEVESHVGRGLVAFTLVGLPDASLRESKERVRSALQSCSLDVPDRRVTVNLSPAGLPKSGSGFDLAIALSVLIANRQVDASPFEGCVLVGELGLDGSIRPVTGILPALMAAADRGITRAIVPVANAREAELVPGIDIMSFSHVAEVIIWAGGKAEVPALLGGETALSRATGAGVHAEQGPLDLADVRGQSRGRRALEVAAAGGHHIHFLGEPGAGKTMLGLRLPSILPDLDDRTALTTTAIHSVAGILGGDGGLIRRPPICTPHHSMTMPAMIGGGAQVPRPGAVSLAHGGVLLLDEAPEFAPSVLDALRQPLEEGRVSIHRARGHTSYPARFQLVLASNPCPCGNSGARVKQCTCSSIERRRYHARLSGPLRDRIDITVPMRTPTRADLAEGTIEESARVKERVMQARERMGVRLRDTPWRLNTELPGTWIRQHTPLPKELLGNLDDSIERGILSMRGADRVLRLMWTLADLDGRAHPDMADMGEALALRSGGGHEYA</sequence>
<dbReference type="PANTHER" id="PTHR32039">
    <property type="entry name" value="MAGNESIUM-CHELATASE SUBUNIT CHLI"/>
    <property type="match status" value="1"/>
</dbReference>
<dbReference type="RefSeq" id="WP_124870695.1">
    <property type="nucleotide sequence ID" value="NZ_RQZF01000006.1"/>
</dbReference>
<dbReference type="Proteomes" id="UP000280444">
    <property type="component" value="Unassembled WGS sequence"/>
</dbReference>
<dbReference type="InterPro" id="IPR020568">
    <property type="entry name" value="Ribosomal_Su5_D2-typ_SF"/>
</dbReference>
<organism evidence="3 4">
    <name type="scientific">Schaalia canis</name>
    <dbReference type="NCBI Taxonomy" id="100469"/>
    <lineage>
        <taxon>Bacteria</taxon>
        <taxon>Bacillati</taxon>
        <taxon>Actinomycetota</taxon>
        <taxon>Actinomycetes</taxon>
        <taxon>Actinomycetales</taxon>
        <taxon>Actinomycetaceae</taxon>
        <taxon>Schaalia</taxon>
    </lineage>
</organism>